<dbReference type="EMBL" id="CP003422">
    <property type="protein sequence ID" value="AFH65685.1"/>
    <property type="molecule type" value="Genomic_DNA"/>
</dbReference>
<dbReference type="GO" id="GO:0051213">
    <property type="term" value="F:dioxygenase activity"/>
    <property type="evidence" value="ECO:0007669"/>
    <property type="project" value="UniProtKB-KW"/>
</dbReference>
<keyword evidence="2" id="KW-0560">Oxidoreductase</keyword>
<dbReference type="PANTHER" id="PTHR43279:SF1">
    <property type="entry name" value="CATECHOL-2,3-DIOXYGENASE"/>
    <property type="match status" value="1"/>
</dbReference>
<feature type="domain" description="VOC" evidence="1">
    <location>
        <begin position="10"/>
        <end position="127"/>
    </location>
</feature>
<dbReference type="KEGG" id="pmw:B2K_34140"/>
<dbReference type="Pfam" id="PF00903">
    <property type="entry name" value="Glyoxalase"/>
    <property type="match status" value="1"/>
</dbReference>
<dbReference type="PATRIC" id="fig|997761.3.peg.6871"/>
<accession>I0BTI8</accession>
<dbReference type="InterPro" id="IPR004360">
    <property type="entry name" value="Glyas_Fos-R_dOase_dom"/>
</dbReference>
<dbReference type="SUPFAM" id="SSF54593">
    <property type="entry name" value="Glyoxalase/Bleomycin resistance protein/Dihydroxybiphenyl dioxygenase"/>
    <property type="match status" value="2"/>
</dbReference>
<dbReference type="Gene3D" id="3.10.180.10">
    <property type="entry name" value="2,3-Dihydroxybiphenyl 1,2-Dioxygenase, domain 1"/>
    <property type="match status" value="2"/>
</dbReference>
<evidence type="ECO:0000313" key="2">
    <source>
        <dbReference type="EMBL" id="AFH65685.1"/>
    </source>
</evidence>
<sequence>METVIDKETAIGLLGLKVSELQRSIRFYTEVVGYRLLKQEGRTAELTVDGVRPSLRLEEVPDALPVPRRSAAGLYHFAILVPDRRSLGVTLRTLLEHGLHVGQGDHLVSEAFYITDPDLNGIEIYADRPREGWIRDEQGHYVMSTDPVDAEGLLREAEGYPWTGLPAGTVTGHIHLHVSHLQEAEKFYVGLLGFEKTAGDGKRVLFISAGGYHHHIGLNTWAGEGAPAPQPGSVGLNYFTLVIPQGREAVLRRLREAGAFLRQEGEVWITRDPSGIDIHLTEKPER</sequence>
<dbReference type="InterPro" id="IPR037523">
    <property type="entry name" value="VOC_core"/>
</dbReference>
<gene>
    <name evidence="2" type="ORF">B2K_34140</name>
</gene>
<dbReference type="PANTHER" id="PTHR43279">
    <property type="entry name" value="CATECHOL-2,3-DIOXYGENASE"/>
    <property type="match status" value="1"/>
</dbReference>
<reference evidence="2 3" key="1">
    <citation type="submission" date="2013-06" db="EMBL/GenBank/DDBJ databases">
        <title>Complete genome sequence of Paenibacillus mucilaginosus K02.</title>
        <authorList>
            <person name="Xiao B."/>
            <person name="Sun L."/>
            <person name="Xiao L."/>
            <person name="Lian B."/>
        </authorList>
    </citation>
    <scope>NUCLEOTIDE SEQUENCE [LARGE SCALE GENOMIC DNA]</scope>
    <source>
        <strain evidence="2 3">K02</strain>
    </source>
</reference>
<dbReference type="OrthoDB" id="9792626at2"/>
<dbReference type="AlphaFoldDB" id="I0BTI8"/>
<dbReference type="InterPro" id="IPR029068">
    <property type="entry name" value="Glyas_Bleomycin-R_OHBP_Dase"/>
</dbReference>
<dbReference type="HOGENOM" id="CLU_059557_0_0_9"/>
<evidence type="ECO:0000259" key="1">
    <source>
        <dbReference type="PROSITE" id="PS51819"/>
    </source>
</evidence>
<protein>
    <submittedName>
        <fullName evidence="2">Catechol 2,3 dioxygenase</fullName>
    </submittedName>
</protein>
<keyword evidence="2" id="KW-0223">Dioxygenase</keyword>
<name>I0BTI8_9BACL</name>
<dbReference type="PROSITE" id="PS51819">
    <property type="entry name" value="VOC"/>
    <property type="match status" value="1"/>
</dbReference>
<evidence type="ECO:0000313" key="3">
    <source>
        <dbReference type="Proteomes" id="UP000007392"/>
    </source>
</evidence>
<proteinExistence type="predicted"/>
<dbReference type="RefSeq" id="WP_014652871.1">
    <property type="nucleotide sequence ID" value="NC_017672.3"/>
</dbReference>
<organism evidence="2 3">
    <name type="scientific">Paenibacillus mucilaginosus K02</name>
    <dbReference type="NCBI Taxonomy" id="997761"/>
    <lineage>
        <taxon>Bacteria</taxon>
        <taxon>Bacillati</taxon>
        <taxon>Bacillota</taxon>
        <taxon>Bacilli</taxon>
        <taxon>Bacillales</taxon>
        <taxon>Paenibacillaceae</taxon>
        <taxon>Paenibacillus</taxon>
    </lineage>
</organism>
<dbReference type="Proteomes" id="UP000007392">
    <property type="component" value="Chromosome"/>
</dbReference>